<proteinExistence type="predicted"/>
<dbReference type="Proteomes" id="UP000694620">
    <property type="component" value="Chromosome 12"/>
</dbReference>
<accession>A0A8C4SPZ7</accession>
<reference evidence="2" key="3">
    <citation type="submission" date="2025-09" db="UniProtKB">
        <authorList>
            <consortium name="Ensembl"/>
        </authorList>
    </citation>
    <scope>IDENTIFICATION</scope>
</reference>
<reference evidence="2" key="1">
    <citation type="submission" date="2021-06" db="EMBL/GenBank/DDBJ databases">
        <authorList>
            <consortium name="Wellcome Sanger Institute Data Sharing"/>
        </authorList>
    </citation>
    <scope>NUCLEOTIDE SEQUENCE [LARGE SCALE GENOMIC DNA]</scope>
</reference>
<feature type="region of interest" description="Disordered" evidence="1">
    <location>
        <begin position="1"/>
        <end position="23"/>
    </location>
</feature>
<evidence type="ECO:0000313" key="2">
    <source>
        <dbReference type="Ensembl" id="ENSECRP00000020311.1"/>
    </source>
</evidence>
<dbReference type="GeneTree" id="ENSGT00980000202087"/>
<sequence>MAAAEVVRPEPVRPPPPPMLGLTEDDNIESYLSIFERTATRNQWPRAEWASILAPYLKRPAPQVVEQVACEGLIYAMPDYLAQQVRRHPFKDMNSLLEVLERQLAVTQVGGCDGSSRGSRQGRAAVH</sequence>
<protein>
    <submittedName>
        <fullName evidence="2">Uncharacterized protein</fullName>
    </submittedName>
</protein>
<evidence type="ECO:0000313" key="3">
    <source>
        <dbReference type="Proteomes" id="UP000694620"/>
    </source>
</evidence>
<reference evidence="2" key="2">
    <citation type="submission" date="2025-08" db="UniProtKB">
        <authorList>
            <consortium name="Ensembl"/>
        </authorList>
    </citation>
    <scope>IDENTIFICATION</scope>
</reference>
<dbReference type="AlphaFoldDB" id="A0A8C4SPZ7"/>
<dbReference type="Ensembl" id="ENSECRT00000020748.1">
    <property type="protein sequence ID" value="ENSECRP00000020311.1"/>
    <property type="gene ID" value="ENSECRG00000013646.1"/>
</dbReference>
<organism evidence="2 3">
    <name type="scientific">Erpetoichthys calabaricus</name>
    <name type="common">Rope fish</name>
    <name type="synonym">Calamoichthys calabaricus</name>
    <dbReference type="NCBI Taxonomy" id="27687"/>
    <lineage>
        <taxon>Eukaryota</taxon>
        <taxon>Metazoa</taxon>
        <taxon>Chordata</taxon>
        <taxon>Craniata</taxon>
        <taxon>Vertebrata</taxon>
        <taxon>Euteleostomi</taxon>
        <taxon>Actinopterygii</taxon>
        <taxon>Polypteriformes</taxon>
        <taxon>Polypteridae</taxon>
        <taxon>Erpetoichthys</taxon>
    </lineage>
</organism>
<evidence type="ECO:0000256" key="1">
    <source>
        <dbReference type="SAM" id="MobiDB-lite"/>
    </source>
</evidence>
<keyword evidence="3" id="KW-1185">Reference proteome</keyword>
<name>A0A8C4SPZ7_ERPCA</name>